<name>A0A0M7AR28_9HYPH</name>
<dbReference type="PANTHER" id="PTHR35936">
    <property type="entry name" value="MEMBRANE-BOUND LYTIC MUREIN TRANSGLYCOSYLASE F"/>
    <property type="match status" value="1"/>
</dbReference>
<dbReference type="AlphaFoldDB" id="A0A0M7AR28"/>
<dbReference type="Gene3D" id="3.40.190.10">
    <property type="entry name" value="Periplasmic binding protein-like II"/>
    <property type="match status" value="2"/>
</dbReference>
<dbReference type="STRING" id="388408.LAX5112_04970"/>
<dbReference type="EMBL" id="CXWD01000037">
    <property type="protein sequence ID" value="CTQ77595.1"/>
    <property type="molecule type" value="Genomic_DNA"/>
</dbReference>
<reference evidence="5" key="1">
    <citation type="submission" date="2015-07" db="EMBL/GenBank/DDBJ databases">
        <authorList>
            <person name="Rodrigo-Torres Lidia"/>
            <person name="Arahal R.David."/>
        </authorList>
    </citation>
    <scope>NUCLEOTIDE SEQUENCE [LARGE SCALE GENOMIC DNA]</scope>
    <source>
        <strain evidence="5">CECT 5112</strain>
    </source>
</reference>
<evidence type="ECO:0000313" key="5">
    <source>
        <dbReference type="Proteomes" id="UP000053235"/>
    </source>
</evidence>
<feature type="signal peptide" evidence="2">
    <location>
        <begin position="1"/>
        <end position="23"/>
    </location>
</feature>
<dbReference type="Pfam" id="PF00497">
    <property type="entry name" value="SBP_bac_3"/>
    <property type="match status" value="1"/>
</dbReference>
<gene>
    <name evidence="4" type="primary">artP</name>
    <name evidence="4" type="ORF">LAX5112_04970</name>
</gene>
<sequence length="254" mass="27537">MINWKMVSGAGIAVCMLAGQAVAVECPRGGTLIAGASDYRPYQKVDGKEVSGMDFEVIAVVLDKLGCGLETQALPWARHLKGLEDGNVDIASPVSKTEEREVFAHFSSPYVDAQEVLFVPAGKEGEYSSLADFFEKGGKLGTIREYAYGGEFNDLKDKYASQIDDTDSQESNLKKLAAGRIDATLGEVFVVSEDIKRLGFGDKVVGSNVIISSDASYIMFSKKSVPEEFVTAFSEQMQAMKDSGEFDTITAKYK</sequence>
<dbReference type="SUPFAM" id="SSF53850">
    <property type="entry name" value="Periplasmic binding protein-like II"/>
    <property type="match status" value="1"/>
</dbReference>
<evidence type="ECO:0000259" key="3">
    <source>
        <dbReference type="SMART" id="SM00062"/>
    </source>
</evidence>
<evidence type="ECO:0000313" key="4">
    <source>
        <dbReference type="EMBL" id="CTQ77595.1"/>
    </source>
</evidence>
<feature type="domain" description="Solute-binding protein family 3/N-terminal" evidence="3">
    <location>
        <begin position="31"/>
        <end position="254"/>
    </location>
</feature>
<dbReference type="SMART" id="SM00062">
    <property type="entry name" value="PBPb"/>
    <property type="match status" value="1"/>
</dbReference>
<dbReference type="Proteomes" id="UP000053235">
    <property type="component" value="Unassembled WGS sequence"/>
</dbReference>
<accession>A0A0M7AR28</accession>
<keyword evidence="5" id="KW-1185">Reference proteome</keyword>
<dbReference type="PANTHER" id="PTHR35936:SF25">
    <property type="entry name" value="ABC TRANSPORTER SUBSTRATE-BINDING PROTEIN"/>
    <property type="match status" value="1"/>
</dbReference>
<protein>
    <submittedName>
        <fullName evidence="4">Arginine-binding extracellular protein ArtP</fullName>
    </submittedName>
</protein>
<dbReference type="InterPro" id="IPR001638">
    <property type="entry name" value="Solute-binding_3/MltF_N"/>
</dbReference>
<keyword evidence="1 2" id="KW-0732">Signal</keyword>
<evidence type="ECO:0000256" key="1">
    <source>
        <dbReference type="ARBA" id="ARBA00022729"/>
    </source>
</evidence>
<proteinExistence type="predicted"/>
<organism evidence="4 5">
    <name type="scientific">Roseibium alexandrii</name>
    <dbReference type="NCBI Taxonomy" id="388408"/>
    <lineage>
        <taxon>Bacteria</taxon>
        <taxon>Pseudomonadati</taxon>
        <taxon>Pseudomonadota</taxon>
        <taxon>Alphaproteobacteria</taxon>
        <taxon>Hyphomicrobiales</taxon>
        <taxon>Stappiaceae</taxon>
        <taxon>Roseibium</taxon>
    </lineage>
</organism>
<feature type="chain" id="PRO_5005809869" evidence="2">
    <location>
        <begin position="24"/>
        <end position="254"/>
    </location>
</feature>
<evidence type="ECO:0000256" key="2">
    <source>
        <dbReference type="SAM" id="SignalP"/>
    </source>
</evidence>